<feature type="compositionally biased region" description="Gly residues" evidence="1">
    <location>
        <begin position="275"/>
        <end position="290"/>
    </location>
</feature>
<reference evidence="3" key="2">
    <citation type="submission" date="2025-08" db="UniProtKB">
        <authorList>
            <consortium name="RefSeq"/>
        </authorList>
    </citation>
    <scope>IDENTIFICATION</scope>
    <source>
        <tissue evidence="3">Leaf</tissue>
    </source>
</reference>
<organism evidence="2 3">
    <name type="scientific">Spinacia oleracea</name>
    <name type="common">Spinach</name>
    <dbReference type="NCBI Taxonomy" id="3562"/>
    <lineage>
        <taxon>Eukaryota</taxon>
        <taxon>Viridiplantae</taxon>
        <taxon>Streptophyta</taxon>
        <taxon>Embryophyta</taxon>
        <taxon>Tracheophyta</taxon>
        <taxon>Spermatophyta</taxon>
        <taxon>Magnoliopsida</taxon>
        <taxon>eudicotyledons</taxon>
        <taxon>Gunneridae</taxon>
        <taxon>Pentapetalae</taxon>
        <taxon>Caryophyllales</taxon>
        <taxon>Chenopodiaceae</taxon>
        <taxon>Chenopodioideae</taxon>
        <taxon>Anserineae</taxon>
        <taxon>Spinacia</taxon>
    </lineage>
</organism>
<evidence type="ECO:0000313" key="3">
    <source>
        <dbReference type="RefSeq" id="XP_056694490.1"/>
    </source>
</evidence>
<dbReference type="RefSeq" id="XP_056694490.1">
    <property type="nucleotide sequence ID" value="XM_056838512.1"/>
</dbReference>
<dbReference type="GeneID" id="130469337"/>
<proteinExistence type="predicted"/>
<evidence type="ECO:0000256" key="1">
    <source>
        <dbReference type="SAM" id="MobiDB-lite"/>
    </source>
</evidence>
<dbReference type="Proteomes" id="UP000813463">
    <property type="component" value="Chromosome 3"/>
</dbReference>
<dbReference type="PANTHER" id="PTHR47481">
    <property type="match status" value="1"/>
</dbReference>
<feature type="region of interest" description="Disordered" evidence="1">
    <location>
        <begin position="385"/>
        <end position="411"/>
    </location>
</feature>
<feature type="compositionally biased region" description="Low complexity" evidence="1">
    <location>
        <begin position="217"/>
        <end position="253"/>
    </location>
</feature>
<name>A0ABM3RFU6_SPIOL</name>
<feature type="region of interest" description="Disordered" evidence="1">
    <location>
        <begin position="208"/>
        <end position="304"/>
    </location>
</feature>
<protein>
    <recommendedName>
        <fullName evidence="4">Retrotransposon gag domain-containing protein</fullName>
    </recommendedName>
</protein>
<feature type="compositionally biased region" description="Polar residues" evidence="1">
    <location>
        <begin position="347"/>
        <end position="362"/>
    </location>
</feature>
<feature type="compositionally biased region" description="Low complexity" evidence="1">
    <location>
        <begin position="291"/>
        <end position="301"/>
    </location>
</feature>
<feature type="compositionally biased region" description="Polar residues" evidence="1">
    <location>
        <begin position="391"/>
        <end position="401"/>
    </location>
</feature>
<feature type="compositionally biased region" description="Polar residues" evidence="1">
    <location>
        <begin position="327"/>
        <end position="340"/>
    </location>
</feature>
<feature type="region of interest" description="Disordered" evidence="1">
    <location>
        <begin position="325"/>
        <end position="362"/>
    </location>
</feature>
<evidence type="ECO:0000313" key="2">
    <source>
        <dbReference type="Proteomes" id="UP000813463"/>
    </source>
</evidence>
<sequence length="411" mass="45083">MSDTTKFHPALSINNVKSLISITLDSECEFYHSWVTLFMVQARVHNLMHHILPPTEEKDRAVVDALKTADSDLYERLDAVVLQWIYATVSHDLLQSILVKGDTAAQAWQRLEQVFQDNKGSRATHLEEELAAVKLEHFANAEAYCNHVQSLADRLAAVDAPVANSRLVLRLIGGLPEAYSGTVDYVQNQDPLPPFARVRSRIKLAERTMKHRAARESSGSALLASTGGSTSSGNSGPTNSYSSNNYGRYNNNNKNKKKNYGKGGGQNRNNHNNYRGGGGSGGGGNGGQPTTGGNQQQWQWQSRPPAPVQYMWPWHQWVTPPCPFPTAQWQPNPARPNSQPGLLGARPQQQAYSTSTCPAPSTVGYTPTDIEAAMHTLGLTPPDGNWYMDTGATSHMTSDQGFTDGEQNHEM</sequence>
<evidence type="ECO:0008006" key="4">
    <source>
        <dbReference type="Google" id="ProtNLM"/>
    </source>
</evidence>
<dbReference type="Pfam" id="PF14223">
    <property type="entry name" value="Retrotran_gag_2"/>
    <property type="match status" value="1"/>
</dbReference>
<gene>
    <name evidence="3" type="primary">LOC130469337</name>
</gene>
<keyword evidence="2" id="KW-1185">Reference proteome</keyword>
<dbReference type="PANTHER" id="PTHR47481:SF42">
    <property type="entry name" value="RHO GTPASE-ACTIVATING PROTEIN GACK-LIKE"/>
    <property type="match status" value="1"/>
</dbReference>
<reference evidence="2" key="1">
    <citation type="journal article" date="2021" name="Nat. Commun.">
        <title>Genomic analyses provide insights into spinach domestication and the genetic basis of agronomic traits.</title>
        <authorList>
            <person name="Cai X."/>
            <person name="Sun X."/>
            <person name="Xu C."/>
            <person name="Sun H."/>
            <person name="Wang X."/>
            <person name="Ge C."/>
            <person name="Zhang Z."/>
            <person name="Wang Q."/>
            <person name="Fei Z."/>
            <person name="Jiao C."/>
            <person name="Wang Q."/>
        </authorList>
    </citation>
    <scope>NUCLEOTIDE SEQUENCE [LARGE SCALE GENOMIC DNA]</scope>
    <source>
        <strain evidence="2">cv. Varoflay</strain>
    </source>
</reference>
<accession>A0ABM3RFU6</accession>